<dbReference type="GeneID" id="96746692"/>
<dbReference type="STRING" id="67365.GCA_001704635_01757"/>
<organism evidence="1 2">
    <name type="scientific">Streptomyces sparsogenes DSM 40356</name>
    <dbReference type="NCBI Taxonomy" id="1331668"/>
    <lineage>
        <taxon>Bacteria</taxon>
        <taxon>Bacillati</taxon>
        <taxon>Actinomycetota</taxon>
        <taxon>Actinomycetes</taxon>
        <taxon>Kitasatosporales</taxon>
        <taxon>Streptomycetaceae</taxon>
        <taxon>Streptomyces</taxon>
    </lineage>
</organism>
<gene>
    <name evidence="1" type="ORF">SPAR_36436</name>
</gene>
<reference evidence="1 2" key="1">
    <citation type="submission" date="2013-05" db="EMBL/GenBank/DDBJ databases">
        <title>Genome sequence of Streptomyces sparsogenes DSM 40356.</title>
        <authorList>
            <person name="Coyne S."/>
            <person name="Seebeck F.P."/>
        </authorList>
    </citation>
    <scope>NUCLEOTIDE SEQUENCE [LARGE SCALE GENOMIC DNA]</scope>
    <source>
        <strain evidence="1 2">DSM 40356</strain>
    </source>
</reference>
<evidence type="ECO:0000313" key="2">
    <source>
        <dbReference type="Proteomes" id="UP000186168"/>
    </source>
</evidence>
<keyword evidence="2" id="KW-1185">Reference proteome</keyword>
<comment type="caution">
    <text evidence="1">The sequence shown here is derived from an EMBL/GenBank/DDBJ whole genome shotgun (WGS) entry which is preliminary data.</text>
</comment>
<dbReference type="RefSeq" id="WP_065966610.1">
    <property type="nucleotide sequence ID" value="NZ_ASQP01000469.1"/>
</dbReference>
<dbReference type="AlphaFoldDB" id="A0A1R1S8E2"/>
<accession>A0A1R1S8E2</accession>
<name>A0A1R1S8E2_9ACTN</name>
<proteinExistence type="predicted"/>
<dbReference type="EMBL" id="ASQP01000469">
    <property type="protein sequence ID" value="OMI34389.1"/>
    <property type="molecule type" value="Genomic_DNA"/>
</dbReference>
<sequence>MTSTPPAGADIEIIDRNPSGTRDVLVPSAVRINGIEVPIPQDAKIRINDLSADEFVTVTLTLFARRITIAAEGDLT</sequence>
<dbReference type="Proteomes" id="UP000186168">
    <property type="component" value="Unassembled WGS sequence"/>
</dbReference>
<protein>
    <submittedName>
        <fullName evidence="1">Uncharacterized protein</fullName>
    </submittedName>
</protein>
<evidence type="ECO:0000313" key="1">
    <source>
        <dbReference type="EMBL" id="OMI34389.1"/>
    </source>
</evidence>